<name>A0ABS9CU85_9RHOB</name>
<evidence type="ECO:0000256" key="1">
    <source>
        <dbReference type="SAM" id="SignalP"/>
    </source>
</evidence>
<keyword evidence="1" id="KW-0732">Signal</keyword>
<dbReference type="RefSeq" id="WP_235223730.1">
    <property type="nucleotide sequence ID" value="NZ_JAKGAQ010000001.1"/>
</dbReference>
<keyword evidence="3" id="KW-1185">Reference proteome</keyword>
<dbReference type="Proteomes" id="UP001200557">
    <property type="component" value="Unassembled WGS sequence"/>
</dbReference>
<comment type="caution">
    <text evidence="2">The sequence shown here is derived from an EMBL/GenBank/DDBJ whole genome shotgun (WGS) entry which is preliminary data.</text>
</comment>
<protein>
    <submittedName>
        <fullName evidence="2">Uncharacterized protein</fullName>
    </submittedName>
</protein>
<reference evidence="2 3" key="1">
    <citation type="submission" date="2022-01" db="EMBL/GenBank/DDBJ databases">
        <title>Octadecabacter sp. nov., isolated from a marine alga.</title>
        <authorList>
            <person name="Jin M.S."/>
            <person name="Kim H.M."/>
            <person name="Han D.M."/>
            <person name="Jung J.J."/>
            <person name="Jeon C.O."/>
        </authorList>
    </citation>
    <scope>NUCLEOTIDE SEQUENCE [LARGE SCALE GENOMIC DNA]</scope>
    <source>
        <strain evidence="2 3">G9-8</strain>
    </source>
</reference>
<feature type="chain" id="PRO_5047213946" evidence="1">
    <location>
        <begin position="19"/>
        <end position="104"/>
    </location>
</feature>
<accession>A0ABS9CU85</accession>
<evidence type="ECO:0000313" key="3">
    <source>
        <dbReference type="Proteomes" id="UP001200557"/>
    </source>
</evidence>
<organism evidence="2 3">
    <name type="scientific">Octadecabacter dasysiphoniae</name>
    <dbReference type="NCBI Taxonomy" id="2909341"/>
    <lineage>
        <taxon>Bacteria</taxon>
        <taxon>Pseudomonadati</taxon>
        <taxon>Pseudomonadota</taxon>
        <taxon>Alphaproteobacteria</taxon>
        <taxon>Rhodobacterales</taxon>
        <taxon>Roseobacteraceae</taxon>
        <taxon>Octadecabacter</taxon>
    </lineage>
</organism>
<evidence type="ECO:0000313" key="2">
    <source>
        <dbReference type="EMBL" id="MCF2869598.1"/>
    </source>
</evidence>
<sequence>MKLIMTAALIATATTAAADYKPYNYAYEATMQTLGGGQNVLAHELANCPVQGASQAQMFAMFETAGQAREDAINAVFENNPRAVGCVLEVLVRYDLITIEDLTR</sequence>
<proteinExistence type="predicted"/>
<dbReference type="EMBL" id="JAKGAQ010000001">
    <property type="protein sequence ID" value="MCF2869598.1"/>
    <property type="molecule type" value="Genomic_DNA"/>
</dbReference>
<gene>
    <name evidence="2" type="ORF">L0664_00845</name>
</gene>
<feature type="signal peptide" evidence="1">
    <location>
        <begin position="1"/>
        <end position="18"/>
    </location>
</feature>